<evidence type="ECO:0000313" key="3">
    <source>
        <dbReference type="Proteomes" id="UP000830434"/>
    </source>
</evidence>
<protein>
    <submittedName>
        <fullName evidence="2">DUF5684 domain-containing protein</fullName>
    </submittedName>
</protein>
<keyword evidence="3" id="KW-1185">Reference proteome</keyword>
<dbReference type="EMBL" id="CP096658">
    <property type="protein sequence ID" value="UPW01270.1"/>
    <property type="molecule type" value="Genomic_DNA"/>
</dbReference>
<feature type="transmembrane region" description="Helical" evidence="1">
    <location>
        <begin position="58"/>
        <end position="77"/>
    </location>
</feature>
<keyword evidence="1" id="KW-1133">Transmembrane helix</keyword>
<proteinExistence type="predicted"/>
<dbReference type="RefSeq" id="WP_248655675.1">
    <property type="nucleotide sequence ID" value="NZ_CP096658.1"/>
</dbReference>
<gene>
    <name evidence="2" type="ORF">M0R88_03975</name>
</gene>
<name>A0A8U0IJH4_9EURY</name>
<evidence type="ECO:0000313" key="2">
    <source>
        <dbReference type="EMBL" id="UPW01270.1"/>
    </source>
</evidence>
<keyword evidence="1" id="KW-0472">Membrane</keyword>
<sequence length="125" mass="13769">MAENVLGTVFLVFALGLTVLMIASMWKVFDKADQPGWAAIVPIFNTYIMLKIGDNPGWYLLLMMVPLVNLYAGWKMYVGLAKAFGKDVGWGLGLWFLPMIFFPILAFGDATYRGRGGRSGGQPAI</sequence>
<dbReference type="KEGG" id="haxz:M0R88_03975"/>
<evidence type="ECO:0000256" key="1">
    <source>
        <dbReference type="SAM" id="Phobius"/>
    </source>
</evidence>
<dbReference type="Pfam" id="PF18936">
    <property type="entry name" value="DUF5684"/>
    <property type="match status" value="1"/>
</dbReference>
<feature type="transmembrane region" description="Helical" evidence="1">
    <location>
        <begin position="89"/>
        <end position="108"/>
    </location>
</feature>
<dbReference type="GeneID" id="72188984"/>
<dbReference type="InterPro" id="IPR043739">
    <property type="entry name" value="DUF5684"/>
</dbReference>
<feature type="transmembrane region" description="Helical" evidence="1">
    <location>
        <begin position="6"/>
        <end position="26"/>
    </location>
</feature>
<accession>A0A8U0IJH4</accession>
<dbReference type="AlphaFoldDB" id="A0A8U0IJH4"/>
<keyword evidence="1" id="KW-0812">Transmembrane</keyword>
<organism evidence="2 3">
    <name type="scientific">Halorussus gelatinilyticus</name>
    <dbReference type="NCBI Taxonomy" id="2937524"/>
    <lineage>
        <taxon>Archaea</taxon>
        <taxon>Methanobacteriati</taxon>
        <taxon>Methanobacteriota</taxon>
        <taxon>Stenosarchaea group</taxon>
        <taxon>Halobacteria</taxon>
        <taxon>Halobacteriales</taxon>
        <taxon>Haladaptataceae</taxon>
        <taxon>Halorussus</taxon>
    </lineage>
</organism>
<reference evidence="2" key="1">
    <citation type="submission" date="2022-04" db="EMBL/GenBank/DDBJ databases">
        <title>Diverse halophilic archaea isolated from saline environments.</title>
        <authorList>
            <person name="Cui H.-L."/>
        </authorList>
    </citation>
    <scope>NUCLEOTIDE SEQUENCE</scope>
    <source>
        <strain evidence="2">XZYJT40</strain>
    </source>
</reference>
<dbReference type="Proteomes" id="UP000830434">
    <property type="component" value="Chromosome"/>
</dbReference>